<reference evidence="1 2" key="1">
    <citation type="submission" date="2020-08" db="EMBL/GenBank/DDBJ databases">
        <title>Genomic Encyclopedia of Type Strains, Phase III (KMG-III): the genomes of soil and plant-associated and newly described type strains.</title>
        <authorList>
            <person name="Whitman W."/>
        </authorList>
    </citation>
    <scope>NUCLEOTIDE SEQUENCE [LARGE SCALE GENOMIC DNA]</scope>
    <source>
        <strain evidence="1 2">CECT 8693</strain>
    </source>
</reference>
<dbReference type="Proteomes" id="UP000567067">
    <property type="component" value="Unassembled WGS sequence"/>
</dbReference>
<comment type="caution">
    <text evidence="1">The sequence shown here is derived from an EMBL/GenBank/DDBJ whole genome shotgun (WGS) entry which is preliminary data.</text>
</comment>
<keyword evidence="2" id="KW-1185">Reference proteome</keyword>
<name>A0A7W3SQW5_9BACL</name>
<evidence type="ECO:0000313" key="1">
    <source>
        <dbReference type="EMBL" id="MBA9084582.1"/>
    </source>
</evidence>
<proteinExistence type="predicted"/>
<evidence type="ECO:0000313" key="2">
    <source>
        <dbReference type="Proteomes" id="UP000567067"/>
    </source>
</evidence>
<sequence length="63" mass="7303">MLANSITTYYQEVDDTLGSIKSKMQRLANEGSKRDISFARRMAIRDELTRLRRRIKALKVSSI</sequence>
<dbReference type="AlphaFoldDB" id="A0A7W3SQW5"/>
<protein>
    <submittedName>
        <fullName evidence="1">Uncharacterized protein</fullName>
    </submittedName>
</protein>
<gene>
    <name evidence="1" type="ORF">FHR92_001039</name>
</gene>
<accession>A0A7W3SQW5</accession>
<dbReference type="RefSeq" id="WP_182534592.1">
    <property type="nucleotide sequence ID" value="NZ_JACJIP010000004.1"/>
</dbReference>
<organism evidence="1 2">
    <name type="scientific">Fontibacillus solani</name>
    <dbReference type="NCBI Taxonomy" id="1572857"/>
    <lineage>
        <taxon>Bacteria</taxon>
        <taxon>Bacillati</taxon>
        <taxon>Bacillota</taxon>
        <taxon>Bacilli</taxon>
        <taxon>Bacillales</taxon>
        <taxon>Paenibacillaceae</taxon>
        <taxon>Fontibacillus</taxon>
    </lineage>
</organism>
<dbReference type="EMBL" id="JACJIP010000004">
    <property type="protein sequence ID" value="MBA9084582.1"/>
    <property type="molecule type" value="Genomic_DNA"/>
</dbReference>